<evidence type="ECO:0000313" key="2">
    <source>
        <dbReference type="Proteomes" id="UP000814033"/>
    </source>
</evidence>
<reference evidence="1" key="1">
    <citation type="submission" date="2021-02" db="EMBL/GenBank/DDBJ databases">
        <authorList>
            <consortium name="DOE Joint Genome Institute"/>
            <person name="Ahrendt S."/>
            <person name="Looney B.P."/>
            <person name="Miyauchi S."/>
            <person name="Morin E."/>
            <person name="Drula E."/>
            <person name="Courty P.E."/>
            <person name="Chicoki N."/>
            <person name="Fauchery L."/>
            <person name="Kohler A."/>
            <person name="Kuo A."/>
            <person name="Labutti K."/>
            <person name="Pangilinan J."/>
            <person name="Lipzen A."/>
            <person name="Riley R."/>
            <person name="Andreopoulos W."/>
            <person name="He G."/>
            <person name="Johnson J."/>
            <person name="Barry K.W."/>
            <person name="Grigoriev I.V."/>
            <person name="Nagy L."/>
            <person name="Hibbett D."/>
            <person name="Henrissat B."/>
            <person name="Matheny P.B."/>
            <person name="Labbe J."/>
            <person name="Martin F."/>
        </authorList>
    </citation>
    <scope>NUCLEOTIDE SEQUENCE</scope>
    <source>
        <strain evidence="1">FP105234-sp</strain>
    </source>
</reference>
<dbReference type="Proteomes" id="UP000814033">
    <property type="component" value="Unassembled WGS sequence"/>
</dbReference>
<accession>A0ACB8RR42</accession>
<organism evidence="1 2">
    <name type="scientific">Auriscalpium vulgare</name>
    <dbReference type="NCBI Taxonomy" id="40419"/>
    <lineage>
        <taxon>Eukaryota</taxon>
        <taxon>Fungi</taxon>
        <taxon>Dikarya</taxon>
        <taxon>Basidiomycota</taxon>
        <taxon>Agaricomycotina</taxon>
        <taxon>Agaricomycetes</taxon>
        <taxon>Russulales</taxon>
        <taxon>Auriscalpiaceae</taxon>
        <taxon>Auriscalpium</taxon>
    </lineage>
</organism>
<dbReference type="EMBL" id="MU275936">
    <property type="protein sequence ID" value="KAI0046050.1"/>
    <property type="molecule type" value="Genomic_DNA"/>
</dbReference>
<protein>
    <submittedName>
        <fullName evidence="1">Uncharacterized protein</fullName>
    </submittedName>
</protein>
<comment type="caution">
    <text evidence="1">The sequence shown here is derived from an EMBL/GenBank/DDBJ whole genome shotgun (WGS) entry which is preliminary data.</text>
</comment>
<gene>
    <name evidence="1" type="ORF">FA95DRAFT_1560569</name>
</gene>
<reference evidence="1" key="2">
    <citation type="journal article" date="2022" name="New Phytol.">
        <title>Evolutionary transition to the ectomycorrhizal habit in the genomes of a hyperdiverse lineage of mushroom-forming fungi.</title>
        <authorList>
            <person name="Looney B."/>
            <person name="Miyauchi S."/>
            <person name="Morin E."/>
            <person name="Drula E."/>
            <person name="Courty P.E."/>
            <person name="Kohler A."/>
            <person name="Kuo A."/>
            <person name="LaButti K."/>
            <person name="Pangilinan J."/>
            <person name="Lipzen A."/>
            <person name="Riley R."/>
            <person name="Andreopoulos W."/>
            <person name="He G."/>
            <person name="Johnson J."/>
            <person name="Nolan M."/>
            <person name="Tritt A."/>
            <person name="Barry K.W."/>
            <person name="Grigoriev I.V."/>
            <person name="Nagy L.G."/>
            <person name="Hibbett D."/>
            <person name="Henrissat B."/>
            <person name="Matheny P.B."/>
            <person name="Labbe J."/>
            <person name="Martin F.M."/>
        </authorList>
    </citation>
    <scope>NUCLEOTIDE SEQUENCE</scope>
    <source>
        <strain evidence="1">FP105234-sp</strain>
    </source>
</reference>
<evidence type="ECO:0000313" key="1">
    <source>
        <dbReference type="EMBL" id="KAI0046050.1"/>
    </source>
</evidence>
<name>A0ACB8RR42_9AGAM</name>
<keyword evidence="2" id="KW-1185">Reference proteome</keyword>
<proteinExistence type="predicted"/>
<sequence>MATTGWPLVKFRDLPEIFGGLQDAIAEHKWLRDHGPKAPKSGDDRFRQCHSEELYEIFSTTFAEATVSNTATYWYLTSWRTRSDHLELPGDGESGAAVAGAGQPDILDPAGAEASKKRPHEATTGQTFFGPVAEGDHGAAKADWPQPPQTTRSCSSRVAAISR</sequence>